<feature type="domain" description="Choice-of-anchor A" evidence="6">
    <location>
        <begin position="81"/>
        <end position="320"/>
    </location>
</feature>
<evidence type="ECO:0000259" key="5">
    <source>
        <dbReference type="Pfam" id="PF17802"/>
    </source>
</evidence>
<dbReference type="PANTHER" id="PTHR36108:SF13">
    <property type="entry name" value="COLOSSIN-B-RELATED"/>
    <property type="match status" value="1"/>
</dbReference>
<dbReference type="NCBIfam" id="TIGR04215">
    <property type="entry name" value="choice_anch_A"/>
    <property type="match status" value="1"/>
</dbReference>
<dbReference type="Pfam" id="PF20597">
    <property type="entry name" value="pAdhesive_15"/>
    <property type="match status" value="1"/>
</dbReference>
<keyword evidence="3" id="KW-0732">Signal</keyword>
<dbReference type="SUPFAM" id="SSF49478">
    <property type="entry name" value="Cna protein B-type domain"/>
    <property type="match status" value="1"/>
</dbReference>
<dbReference type="Gene3D" id="2.60.40.10">
    <property type="entry name" value="Immunoglobulins"/>
    <property type="match status" value="2"/>
</dbReference>
<feature type="domain" description="SpaA-like prealbumin fold" evidence="5">
    <location>
        <begin position="491"/>
        <end position="573"/>
    </location>
</feature>
<sequence>MPGMSILTQRLRTLCSRVGGTGASWAVVATTVPALALGLGAVPAAAATLPGGLGPCVPGSCPDPFPGINNGPIAGRDAAINIFVGHDFLVRGRAAEAEGRVVVLNDFDQQKQAGVSAQYNLGIVGVGSRVPPPNGSDFLTTGGDVTIASGQRLDTTGGIIGEQGTVRYAGTESGQVTGRLVHDPAAAQPYTALRGELTAASQCYARVDGAHRRPTGTAVDQGSQTVFTGDGTSALQVFDVDFDLAGPNGAQQGIVFRDVPAGATVLVNVYGVNRTINTYSGGIDDSTDPLNAYRERLLWNFPDATTVDLVGTGQMQGSFLIGDQASMTTVSLPGINGRFFTTGSLTHTSAASGGGGQEFHAYPFNGDLPDCAPTPPVTGEVRVNKTDEETGAALAGAVFQLWRETNGVPGLQTGGADPDTQVTDCTTGADGRCGATTEAGTYYWRETGAPDGYELPDPDVFGPLTLNAGNASAGVEATVRDTRTPVPPVTGAIELTKTDAANGAPLAGAVFEAWRETNGVDGLQTTGPDPDTRTGAPCTTDSAGHCVFGGLPLGLYYLRETAVPSGYALPTNQVFGPLTVTEESGTTPVPITVANTRREEGGEYGYDYGPQDKKTKP</sequence>
<keyword evidence="2" id="KW-0964">Secreted</keyword>
<comment type="similarity">
    <text evidence="1">Belongs to the serine-aspartate repeat-containing protein (SDr) family.</text>
</comment>
<evidence type="ECO:0000256" key="3">
    <source>
        <dbReference type="ARBA" id="ARBA00022729"/>
    </source>
</evidence>
<dbReference type="PANTHER" id="PTHR36108">
    <property type="entry name" value="COLOSSIN-B-RELATED"/>
    <property type="match status" value="1"/>
</dbReference>
<dbReference type="AlphaFoldDB" id="A0A3R8Q871"/>
<evidence type="ECO:0000259" key="6">
    <source>
        <dbReference type="Pfam" id="PF20597"/>
    </source>
</evidence>
<evidence type="ECO:0000256" key="4">
    <source>
        <dbReference type="SAM" id="MobiDB-lite"/>
    </source>
</evidence>
<evidence type="ECO:0000256" key="1">
    <source>
        <dbReference type="ARBA" id="ARBA00007257"/>
    </source>
</evidence>
<name>A0A3R8Q871_9ACTN</name>
<dbReference type="Proteomes" id="UP000276379">
    <property type="component" value="Unassembled WGS sequence"/>
</dbReference>
<gene>
    <name evidence="7" type="ORF">CQW44_24675</name>
</gene>
<accession>A0A3R8Q871</accession>
<dbReference type="InterPro" id="IPR041033">
    <property type="entry name" value="SpaA_PFL_dom_1"/>
</dbReference>
<feature type="domain" description="SpaA-like prealbumin fold" evidence="5">
    <location>
        <begin position="379"/>
        <end position="457"/>
    </location>
</feature>
<dbReference type="GO" id="GO:0005975">
    <property type="term" value="P:carbohydrate metabolic process"/>
    <property type="evidence" value="ECO:0007669"/>
    <property type="project" value="UniProtKB-ARBA"/>
</dbReference>
<dbReference type="EMBL" id="PDES01000011">
    <property type="protein sequence ID" value="RRQ83634.1"/>
    <property type="molecule type" value="Genomic_DNA"/>
</dbReference>
<protein>
    <recommendedName>
        <fullName evidence="9">Choice-of-anchor A family protein</fullName>
    </recommendedName>
</protein>
<keyword evidence="8" id="KW-1185">Reference proteome</keyword>
<proteinExistence type="inferred from homology"/>
<comment type="caution">
    <text evidence="7">The sequence shown here is derived from an EMBL/GenBank/DDBJ whole genome shotgun (WGS) entry which is preliminary data.</text>
</comment>
<dbReference type="InterPro" id="IPR013783">
    <property type="entry name" value="Ig-like_fold"/>
</dbReference>
<organism evidence="7 8">
    <name type="scientific">Streptomyces griseofuscus</name>
    <dbReference type="NCBI Taxonomy" id="146922"/>
    <lineage>
        <taxon>Bacteria</taxon>
        <taxon>Bacillati</taxon>
        <taxon>Actinomycetota</taxon>
        <taxon>Actinomycetes</taxon>
        <taxon>Kitasatosporales</taxon>
        <taxon>Streptomycetaceae</taxon>
        <taxon>Streptomyces</taxon>
    </lineage>
</organism>
<dbReference type="InterPro" id="IPR026588">
    <property type="entry name" value="Choice_anch_A"/>
</dbReference>
<feature type="compositionally biased region" description="Polar residues" evidence="4">
    <location>
        <begin position="581"/>
        <end position="595"/>
    </location>
</feature>
<evidence type="ECO:0000313" key="8">
    <source>
        <dbReference type="Proteomes" id="UP000276379"/>
    </source>
</evidence>
<evidence type="ECO:0000256" key="2">
    <source>
        <dbReference type="ARBA" id="ARBA00022525"/>
    </source>
</evidence>
<dbReference type="Pfam" id="PF17802">
    <property type="entry name" value="SpaA"/>
    <property type="match status" value="2"/>
</dbReference>
<evidence type="ECO:0000313" key="7">
    <source>
        <dbReference type="EMBL" id="RRQ83634.1"/>
    </source>
</evidence>
<evidence type="ECO:0008006" key="9">
    <source>
        <dbReference type="Google" id="ProtNLM"/>
    </source>
</evidence>
<feature type="region of interest" description="Disordered" evidence="4">
    <location>
        <begin position="580"/>
        <end position="617"/>
    </location>
</feature>
<reference evidence="7 8" key="1">
    <citation type="submission" date="2017-10" db="EMBL/GenBank/DDBJ databases">
        <title>Draft genome of actinobacteria isolated from guarana (Paullinia cupana (Mart.) Ducke.</title>
        <authorList>
            <person name="Siqueira K.A."/>
            <person name="Liotti R.G."/>
            <person name="Mendes T.A."/>
            <person name="Soares M.A."/>
        </authorList>
    </citation>
    <scope>NUCLEOTIDE SEQUENCE [LARGE SCALE GENOMIC DNA]</scope>
    <source>
        <strain evidence="7 8">199</strain>
    </source>
</reference>